<dbReference type="EMBL" id="CALSDN010000003">
    <property type="protein sequence ID" value="CAH6720019.1"/>
    <property type="molecule type" value="Genomic_DNA"/>
</dbReference>
<protein>
    <submittedName>
        <fullName evidence="1">Uncharacterized protein</fullName>
    </submittedName>
</protein>
<evidence type="ECO:0000313" key="1">
    <source>
        <dbReference type="EMBL" id="CAH6720019.1"/>
    </source>
</evidence>
<name>A0ACA9Y5U0_9ASCO</name>
<accession>A0ACA9Y5U0</accession>
<evidence type="ECO:0000313" key="2">
    <source>
        <dbReference type="Proteomes" id="UP001152531"/>
    </source>
</evidence>
<sequence>MLNLSYDLIVEIFGYLTKSELIPLLSTPVLRSLVVEHYYGEVFIDNVDFLKFLVEYRVFPKFVSFDHEMLPLILESFSILNGCKIIEISGKVKIKLYVGQNDHLYSFLSSIGDLRLSSEIQEIEVTDFKTTFEESMSNENVISVKSNDIINYEQFPKLKQIEVGKVYGSDLKIPTSVSKLKIDHVESYVQFPDNLKELIVEGDTMSLRDFGHKRLEHFSFATSSQTYEVVKQLDYPHLKSLALSGNLVLECVLPTNLRQLTLNGSLIKKLPLPNLKQLTLINCKLSNKFELPPYLQEFEIKNCNCNVELESLKYLKKLKMVDRLQKLGPLPESLEELDLSWNKLTDLVIDLPKLKRLNLLQNFISKIEITADNLKHLNLSSNSIETIHLNLPVLTYLDISINKISEISLNTPHLKFIDLSRNNLNLEVINDLPKTVTFIKFNLNRSTEPISKVCLPPNLYHLQLNRTYLTKRNFSQLIPCSIVNVELFKTEIARSGILHELQGEI</sequence>
<keyword evidence="2" id="KW-1185">Reference proteome</keyword>
<comment type="caution">
    <text evidence="1">The sequence shown here is derived from an EMBL/GenBank/DDBJ whole genome shotgun (WGS) entry which is preliminary data.</text>
</comment>
<gene>
    <name evidence="1" type="ORF">CLIB1444_03S02608</name>
</gene>
<dbReference type="Proteomes" id="UP001152531">
    <property type="component" value="Unassembled WGS sequence"/>
</dbReference>
<reference evidence="1" key="1">
    <citation type="submission" date="2022-06" db="EMBL/GenBank/DDBJ databases">
        <authorList>
            <person name="Legras J.-L."/>
            <person name="Devillers H."/>
            <person name="Grondin C."/>
        </authorList>
    </citation>
    <scope>NUCLEOTIDE SEQUENCE</scope>
    <source>
        <strain evidence="1">CLIB 1444</strain>
    </source>
</reference>
<organism evidence="1 2">
    <name type="scientific">[Candida] jaroonii</name>
    <dbReference type="NCBI Taxonomy" id="467808"/>
    <lineage>
        <taxon>Eukaryota</taxon>
        <taxon>Fungi</taxon>
        <taxon>Dikarya</taxon>
        <taxon>Ascomycota</taxon>
        <taxon>Saccharomycotina</taxon>
        <taxon>Pichiomycetes</taxon>
        <taxon>Debaryomycetaceae</taxon>
        <taxon>Yamadazyma</taxon>
    </lineage>
</organism>
<proteinExistence type="predicted"/>